<feature type="region of interest" description="Disordered" evidence="1">
    <location>
        <begin position="359"/>
        <end position="429"/>
    </location>
</feature>
<comment type="caution">
    <text evidence="2">The sequence shown here is derived from an EMBL/GenBank/DDBJ whole genome shotgun (WGS) entry which is preliminary data.</text>
</comment>
<reference evidence="2 3" key="1">
    <citation type="submission" date="2024-05" db="EMBL/GenBank/DDBJ databases">
        <title>A draft genome resource for the thread blight pathogen Marasmius tenuissimus strain MS-2.</title>
        <authorList>
            <person name="Yulfo-Soto G.E."/>
            <person name="Baruah I.K."/>
            <person name="Amoako-Attah I."/>
            <person name="Bukari Y."/>
            <person name="Meinhardt L.W."/>
            <person name="Bailey B.A."/>
            <person name="Cohen S.P."/>
        </authorList>
    </citation>
    <scope>NUCLEOTIDE SEQUENCE [LARGE SCALE GENOMIC DNA]</scope>
    <source>
        <strain evidence="2 3">MS-2</strain>
    </source>
</reference>
<organism evidence="2 3">
    <name type="scientific">Marasmius tenuissimus</name>
    <dbReference type="NCBI Taxonomy" id="585030"/>
    <lineage>
        <taxon>Eukaryota</taxon>
        <taxon>Fungi</taxon>
        <taxon>Dikarya</taxon>
        <taxon>Basidiomycota</taxon>
        <taxon>Agaricomycotina</taxon>
        <taxon>Agaricomycetes</taxon>
        <taxon>Agaricomycetidae</taxon>
        <taxon>Agaricales</taxon>
        <taxon>Marasmiineae</taxon>
        <taxon>Marasmiaceae</taxon>
        <taxon>Marasmius</taxon>
    </lineage>
</organism>
<feature type="compositionally biased region" description="Polar residues" evidence="1">
    <location>
        <begin position="360"/>
        <end position="377"/>
    </location>
</feature>
<gene>
    <name evidence="2" type="ORF">AAF712_016663</name>
</gene>
<proteinExistence type="predicted"/>
<evidence type="ECO:0000313" key="2">
    <source>
        <dbReference type="EMBL" id="KAL0056729.1"/>
    </source>
</evidence>
<dbReference type="Proteomes" id="UP001437256">
    <property type="component" value="Unassembled WGS sequence"/>
</dbReference>
<evidence type="ECO:0000256" key="1">
    <source>
        <dbReference type="SAM" id="MobiDB-lite"/>
    </source>
</evidence>
<accession>A0ABR2Z725</accession>
<keyword evidence="3" id="KW-1185">Reference proteome</keyword>
<evidence type="ECO:0000313" key="3">
    <source>
        <dbReference type="Proteomes" id="UP001437256"/>
    </source>
</evidence>
<dbReference type="EMBL" id="JBBXMP010001019">
    <property type="protein sequence ID" value="KAL0056729.1"/>
    <property type="molecule type" value="Genomic_DNA"/>
</dbReference>
<protein>
    <submittedName>
        <fullName evidence="2">Uncharacterized protein</fullName>
    </submittedName>
</protein>
<sequence>MLPHLQTLLHASPSQIVMPAVFDCEFSRLDREWTAKDVEYALKGGHLDAHQTFVPFSYFRLHTQLLSFHFVTTRTVKLAQPVRPTIYIPPFESKEAHLLTPRECSVPLTRTFRLLLGSSRDLGLQYLNHLLQHCEETDHILSSEFDHTCIATLLRSLNTTDLNSLRSIQHFLDVLVWVNEAIRRRPETYAWIDTLDIIRVTQELRKGYFARDQYCFSVSIDRINFLLCNPVTRGLALEYMEDYQRLFTDGAIKKRDVHHFLHHLATYVLDNVPSDLDIFPLDFQEKLSRRRDSNGSSFNRIPDLLTSQDGRAMFMVISEHARQTDAQETYISAARSTWKLALLSVAHINELPLDYFSAPDSPQSSGSGACDSDSPSNAPLDDGSASSGDDDSMTNGGQCSIILIGPSSSTKDGKRDELPEEVDDLGDRGEWNADILERHLFDALPSQ</sequence>
<name>A0ABR2Z725_9AGAR</name>